<reference evidence="2" key="1">
    <citation type="submission" date="2016-11" db="UniProtKB">
        <authorList>
            <consortium name="WormBaseParasite"/>
        </authorList>
    </citation>
    <scope>IDENTIFICATION</scope>
    <source>
        <strain evidence="2">KR3021</strain>
    </source>
</reference>
<dbReference type="Proteomes" id="UP000095286">
    <property type="component" value="Unplaced"/>
</dbReference>
<organism evidence="1 2">
    <name type="scientific">Rhabditophanes sp. KR3021</name>
    <dbReference type="NCBI Taxonomy" id="114890"/>
    <lineage>
        <taxon>Eukaryota</taxon>
        <taxon>Metazoa</taxon>
        <taxon>Ecdysozoa</taxon>
        <taxon>Nematoda</taxon>
        <taxon>Chromadorea</taxon>
        <taxon>Rhabditida</taxon>
        <taxon>Tylenchina</taxon>
        <taxon>Panagrolaimomorpha</taxon>
        <taxon>Strongyloidoidea</taxon>
        <taxon>Alloionematidae</taxon>
        <taxon>Rhabditophanes</taxon>
    </lineage>
</organism>
<proteinExistence type="predicted"/>
<evidence type="ECO:0000313" key="1">
    <source>
        <dbReference type="Proteomes" id="UP000095286"/>
    </source>
</evidence>
<dbReference type="WBParaSite" id="RSKR_0000783000.1">
    <property type="protein sequence ID" value="RSKR_0000783000.1"/>
    <property type="gene ID" value="RSKR_0000783000"/>
</dbReference>
<accession>A0AC35U5U0</accession>
<sequence length="529" mass="60671">MYLLSTILLLLISNSNCYNVLVYIPAFGKSHVNHMFRISEIIQEAGHEVTILYPPIDSRLANYAEKFPKVVTLVPNETVEDTVKAHSKTQKNYWVNDGNSVFGLLKSLKSLNKVYSAGCQNVIQNDTLTKEMKDQKFDLLVGETFDYCYAGLKKMYGIKTHVSIFSSTPFFTLLKLYGLTFEISMFPEMPNPVNPKEMTFWNRLNNIISYWAMNQFVYTTMDEQNALFDDKLGKGVINVRQVVKESSFYFVNSDPLVDLPRPTLYKIVDIAGLTVRKPKPLDVFFDNTLNSRTKTVLISFGTNLRTCEMPEPMKQSFLKAITAFSNVTFIVKYEIDDDFGKGIENLVLSKFVPQVDLLADKRLTGFLTHSGLNSIREASTYGKPLLLMPIFRDQGANAVMVENLKWGTIIQKNEAYDSEKLIKSLHKLIYDESLATNATLVSRMIQNKPTNVTETFIKHFEFAAQFGQLRNLNMEGNSMYFYEYYMIDVGLFLIFCFVIFSTLVIYVFKQIITVLTILMSYFITKRKVE</sequence>
<evidence type="ECO:0000313" key="2">
    <source>
        <dbReference type="WBParaSite" id="RSKR_0000783000.1"/>
    </source>
</evidence>
<name>A0AC35U5U0_9BILA</name>
<protein>
    <submittedName>
        <fullName evidence="2">Glucuronosyltransferase</fullName>
    </submittedName>
</protein>